<proteinExistence type="predicted"/>
<dbReference type="AlphaFoldDB" id="A0A8B7ZAQ1"/>
<evidence type="ECO:0000313" key="3">
    <source>
        <dbReference type="Proteomes" id="UP000694845"/>
    </source>
</evidence>
<evidence type="ECO:0000259" key="2">
    <source>
        <dbReference type="Pfam" id="PF07859"/>
    </source>
</evidence>
<dbReference type="Pfam" id="PF07859">
    <property type="entry name" value="Abhydrolase_3"/>
    <property type="match status" value="2"/>
</dbReference>
<keyword evidence="3" id="KW-1185">Reference proteome</keyword>
<name>A0A8B7ZAQ1_ACAPL</name>
<dbReference type="PANTHER" id="PTHR48081">
    <property type="entry name" value="AB HYDROLASE SUPERFAMILY PROTEIN C4A8.06C"/>
    <property type="match status" value="1"/>
</dbReference>
<dbReference type="RefSeq" id="XP_022102042.1">
    <property type="nucleotide sequence ID" value="XM_022246350.1"/>
</dbReference>
<dbReference type="Proteomes" id="UP000694845">
    <property type="component" value="Unplaced"/>
</dbReference>
<accession>A0A8B7ZAQ1</accession>
<dbReference type="GeneID" id="110985375"/>
<dbReference type="KEGG" id="aplc:110985375"/>
<keyword evidence="1" id="KW-0378">Hydrolase</keyword>
<evidence type="ECO:0000256" key="1">
    <source>
        <dbReference type="ARBA" id="ARBA00022801"/>
    </source>
</evidence>
<dbReference type="OrthoDB" id="408631at2759"/>
<dbReference type="OMA" id="TIMANKH"/>
<reference evidence="4" key="1">
    <citation type="submission" date="2025-08" db="UniProtKB">
        <authorList>
            <consortium name="RefSeq"/>
        </authorList>
    </citation>
    <scope>IDENTIFICATION</scope>
</reference>
<gene>
    <name evidence="4" type="primary">LOC110985375</name>
</gene>
<dbReference type="PANTHER" id="PTHR48081:SF8">
    <property type="entry name" value="ALPHA_BETA HYDROLASE FOLD-3 DOMAIN-CONTAINING PROTEIN-RELATED"/>
    <property type="match status" value="1"/>
</dbReference>
<dbReference type="SUPFAM" id="SSF53474">
    <property type="entry name" value="alpha/beta-Hydrolases"/>
    <property type="match status" value="1"/>
</dbReference>
<dbReference type="InterPro" id="IPR013094">
    <property type="entry name" value="AB_hydrolase_3"/>
</dbReference>
<sequence length="465" mass="51699">MVNEELVCLPGLGLGNHEGKNSRSPAVDDCILCGQHQPFLNNPFRKKQDNIKAHQAHPRPTIGTTPGQKRSCPFAGLRNQVRKRAFNLEEDLMRGKAPDCLKGINGTPFIPTGIVEWLDERTAANLRGGGPGVPYRDTVFDRVPVRIFTDEQAGGETSKQPAIVLYHGGGFIWGSPDSHHALASQIARELKAVFISVDYRLAPKHPFPAAIDDCTAAAVWFLEHLSDYNVDPARVAIMGDSAGGNLAAATAQRLTFDQRYRDLPKVKLQVLIYPVLQGFDFQTPSYQWNGHYPTLLNKVLMTWMIDLYINGRKGGPRVQDAMQINSHTSAAAKRTPLVQRCLSHDLVPDEFKQSGYEAPSTNFGDEDVYDEIKGALWNPDFAPLMQEDLRGLPEAYILTAEYDVLRDDGIMYAKRLEKAGVPVTLKDYLRGFHGMFGTGDSCFMACTPMGDQSFWDFIAFAKKRL</sequence>
<dbReference type="Gene3D" id="3.40.50.1820">
    <property type="entry name" value="alpha/beta hydrolase"/>
    <property type="match status" value="1"/>
</dbReference>
<organism evidence="3 4">
    <name type="scientific">Acanthaster planci</name>
    <name type="common">Crown-of-thorns starfish</name>
    <dbReference type="NCBI Taxonomy" id="133434"/>
    <lineage>
        <taxon>Eukaryota</taxon>
        <taxon>Metazoa</taxon>
        <taxon>Echinodermata</taxon>
        <taxon>Eleutherozoa</taxon>
        <taxon>Asterozoa</taxon>
        <taxon>Asteroidea</taxon>
        <taxon>Valvatacea</taxon>
        <taxon>Valvatida</taxon>
        <taxon>Acanthasteridae</taxon>
        <taxon>Acanthaster</taxon>
    </lineage>
</organism>
<dbReference type="InterPro" id="IPR050300">
    <property type="entry name" value="GDXG_lipolytic_enzyme"/>
</dbReference>
<feature type="domain" description="Alpha/beta hydrolase fold-3" evidence="2">
    <location>
        <begin position="163"/>
        <end position="311"/>
    </location>
</feature>
<feature type="domain" description="Alpha/beta hydrolase fold-3" evidence="2">
    <location>
        <begin position="378"/>
        <end position="436"/>
    </location>
</feature>
<evidence type="ECO:0000313" key="4">
    <source>
        <dbReference type="RefSeq" id="XP_022102042.1"/>
    </source>
</evidence>
<dbReference type="GO" id="GO:0016787">
    <property type="term" value="F:hydrolase activity"/>
    <property type="evidence" value="ECO:0007669"/>
    <property type="project" value="UniProtKB-KW"/>
</dbReference>
<dbReference type="InterPro" id="IPR029058">
    <property type="entry name" value="AB_hydrolase_fold"/>
</dbReference>
<protein>
    <submittedName>
        <fullName evidence="4">Neutral cholesterol ester hydrolase 1-like</fullName>
    </submittedName>
</protein>